<protein>
    <submittedName>
        <fullName evidence="2">Uncharacterized protein</fullName>
    </submittedName>
</protein>
<proteinExistence type="predicted"/>
<name>A0ABR8WPH5_9FLAO</name>
<evidence type="ECO:0000256" key="1">
    <source>
        <dbReference type="SAM" id="SignalP"/>
    </source>
</evidence>
<comment type="caution">
    <text evidence="2">The sequence shown here is derived from an EMBL/GenBank/DDBJ whole genome shotgun (WGS) entry which is preliminary data.</text>
</comment>
<keyword evidence="1" id="KW-0732">Signal</keyword>
<accession>A0ABR8WPH5</accession>
<keyword evidence="3" id="KW-1185">Reference proteome</keyword>
<reference evidence="2 3" key="1">
    <citation type="submission" date="2020-08" db="EMBL/GenBank/DDBJ databases">
        <title>A Genomic Blueprint of the Chicken Gut Microbiome.</title>
        <authorList>
            <person name="Gilroy R."/>
            <person name="Ravi A."/>
            <person name="Getino M."/>
            <person name="Pursley I."/>
            <person name="Horton D.L."/>
            <person name="Alikhan N.-F."/>
            <person name="Baker D."/>
            <person name="Gharbi K."/>
            <person name="Hall N."/>
            <person name="Watson M."/>
            <person name="Adriaenssens E.M."/>
            <person name="Foster-Nyarko E."/>
            <person name="Jarju S."/>
            <person name="Secka A."/>
            <person name="Antonio M."/>
            <person name="Oren A."/>
            <person name="Chaudhuri R."/>
            <person name="La Ragione R.M."/>
            <person name="Hildebrand F."/>
            <person name="Pallen M.J."/>
        </authorList>
    </citation>
    <scope>NUCLEOTIDE SEQUENCE [LARGE SCALE GENOMIC DNA]</scope>
    <source>
        <strain evidence="2 3">Sa1CVA4</strain>
    </source>
</reference>
<dbReference type="RefSeq" id="WP_251834122.1">
    <property type="nucleotide sequence ID" value="NZ_JACSPS010000004.1"/>
</dbReference>
<organism evidence="2 3">
    <name type="scientific">Kaistella pullorum</name>
    <dbReference type="NCBI Taxonomy" id="2763074"/>
    <lineage>
        <taxon>Bacteria</taxon>
        <taxon>Pseudomonadati</taxon>
        <taxon>Bacteroidota</taxon>
        <taxon>Flavobacteriia</taxon>
        <taxon>Flavobacteriales</taxon>
        <taxon>Weeksellaceae</taxon>
        <taxon>Chryseobacterium group</taxon>
        <taxon>Kaistella</taxon>
    </lineage>
</organism>
<evidence type="ECO:0000313" key="3">
    <source>
        <dbReference type="Proteomes" id="UP000626242"/>
    </source>
</evidence>
<evidence type="ECO:0000313" key="2">
    <source>
        <dbReference type="EMBL" id="MBD8018924.1"/>
    </source>
</evidence>
<dbReference type="EMBL" id="JACSPS010000004">
    <property type="protein sequence ID" value="MBD8018924.1"/>
    <property type="molecule type" value="Genomic_DNA"/>
</dbReference>
<feature type="chain" id="PRO_5046383764" evidence="1">
    <location>
        <begin position="19"/>
        <end position="275"/>
    </location>
</feature>
<dbReference type="Proteomes" id="UP000626242">
    <property type="component" value="Unassembled WGS sequence"/>
</dbReference>
<sequence length="275" mass="29848">MKNLYISLLAFGCTLLSAQVGINTRTPHASAALDISANNKGVSFPKVALLSKTDVTSVSNPKESLIIYNTNTSDSGNEGYYFWNGSRWDYFFSDLNQANLLNQVKYYSATSSTGYTFTSSQFLGYSAHAYGETINTSQWTVISSITKNIVVDRAQNQVLMNINGMYQANNGSSATGGITSTIGFFVDDKLIDVKPMFLDFASSCAFRQFMIYGVANNLTVGNHTVKFAIRNIEAPAISGLTVTYGAPNTSSSCNTISAFESAISSTIFVNQPYVF</sequence>
<feature type="signal peptide" evidence="1">
    <location>
        <begin position="1"/>
        <end position="18"/>
    </location>
</feature>
<gene>
    <name evidence="2" type="ORF">H9628_10615</name>
</gene>